<dbReference type="Proteomes" id="UP000799423">
    <property type="component" value="Unassembled WGS sequence"/>
</dbReference>
<dbReference type="AlphaFoldDB" id="A0A6A7B2C4"/>
<protein>
    <submittedName>
        <fullName evidence="1">Uncharacterized protein</fullName>
    </submittedName>
</protein>
<reference evidence="1" key="1">
    <citation type="submission" date="2020-01" db="EMBL/GenBank/DDBJ databases">
        <authorList>
            <consortium name="DOE Joint Genome Institute"/>
            <person name="Haridas S."/>
            <person name="Albert R."/>
            <person name="Binder M."/>
            <person name="Bloem J."/>
            <person name="Labutti K."/>
            <person name="Salamov A."/>
            <person name="Andreopoulos B."/>
            <person name="Baker S.E."/>
            <person name="Barry K."/>
            <person name="Bills G."/>
            <person name="Bluhm B.H."/>
            <person name="Cannon C."/>
            <person name="Castanera R."/>
            <person name="Culley D.E."/>
            <person name="Daum C."/>
            <person name="Ezra D."/>
            <person name="Gonzalez J.B."/>
            <person name="Henrissat B."/>
            <person name="Kuo A."/>
            <person name="Liang C."/>
            <person name="Lipzen A."/>
            <person name="Lutzoni F."/>
            <person name="Magnuson J."/>
            <person name="Mondo S."/>
            <person name="Nolan M."/>
            <person name="Ohm R."/>
            <person name="Pangilinan J."/>
            <person name="Park H.-J."/>
            <person name="Ramirez L."/>
            <person name="Alfaro M."/>
            <person name="Sun H."/>
            <person name="Tritt A."/>
            <person name="Yoshinaga Y."/>
            <person name="Zwiers L.-H."/>
            <person name="Turgeon B.G."/>
            <person name="Goodwin S.B."/>
            <person name="Spatafora J.W."/>
            <person name="Crous P.W."/>
            <person name="Grigoriev I.V."/>
        </authorList>
    </citation>
    <scope>NUCLEOTIDE SEQUENCE</scope>
    <source>
        <strain evidence="1">IPT5</strain>
    </source>
</reference>
<gene>
    <name evidence="1" type="ORF">T440DRAFT_479843</name>
</gene>
<name>A0A6A7B2C4_9PLEO</name>
<accession>A0A6A7B2C4</accession>
<keyword evidence="2" id="KW-1185">Reference proteome</keyword>
<sequence length="258" mass="27761">MALCDVRGVVRKALACGGAAAMPSTRSNNLHVQSVAGVRECKTIHSCRPGCQVNIKGDSVVTERSKVSVKRRGRSPEVPPCQACPSSVLPEHGTVDVIHKTSPHLFASHLHIIPSQNSLACVNGKRTTQDSEKRALATIQTARPPHPPSPLHSTPLHTRAFLIGSSSSTLHQTRAYNRCLRDHRRSSIFDGPKALAQGVASEKCPRARDETAHHDVRHAPRSCKGRCPGYVSVLSSLLHLDVVRSAVATACTWSNAVP</sequence>
<proteinExistence type="predicted"/>
<organism evidence="1 2">
    <name type="scientific">Plenodomus tracheiphilus IPT5</name>
    <dbReference type="NCBI Taxonomy" id="1408161"/>
    <lineage>
        <taxon>Eukaryota</taxon>
        <taxon>Fungi</taxon>
        <taxon>Dikarya</taxon>
        <taxon>Ascomycota</taxon>
        <taxon>Pezizomycotina</taxon>
        <taxon>Dothideomycetes</taxon>
        <taxon>Pleosporomycetidae</taxon>
        <taxon>Pleosporales</taxon>
        <taxon>Pleosporineae</taxon>
        <taxon>Leptosphaeriaceae</taxon>
        <taxon>Plenodomus</taxon>
    </lineage>
</organism>
<dbReference type="EMBL" id="MU006310">
    <property type="protein sequence ID" value="KAF2849666.1"/>
    <property type="molecule type" value="Genomic_DNA"/>
</dbReference>
<evidence type="ECO:0000313" key="1">
    <source>
        <dbReference type="EMBL" id="KAF2849666.1"/>
    </source>
</evidence>
<evidence type="ECO:0000313" key="2">
    <source>
        <dbReference type="Proteomes" id="UP000799423"/>
    </source>
</evidence>